<dbReference type="OrthoDB" id="2986425at2759"/>
<dbReference type="VEuPathDB" id="FungiDB:PV08_05164"/>
<feature type="transmembrane region" description="Helical" evidence="5">
    <location>
        <begin position="30"/>
        <end position="49"/>
    </location>
</feature>
<dbReference type="InterPro" id="IPR005828">
    <property type="entry name" value="MFS_sugar_transport-like"/>
</dbReference>
<evidence type="ECO:0000256" key="3">
    <source>
        <dbReference type="ARBA" id="ARBA00022989"/>
    </source>
</evidence>
<keyword evidence="4 5" id="KW-0472">Membrane</keyword>
<proteinExistence type="predicted"/>
<keyword evidence="2 5" id="KW-0812">Transmembrane</keyword>
<dbReference type="InterPro" id="IPR020846">
    <property type="entry name" value="MFS_dom"/>
</dbReference>
<evidence type="ECO:0000313" key="8">
    <source>
        <dbReference type="Proteomes" id="UP000053328"/>
    </source>
</evidence>
<dbReference type="GeneID" id="27332247"/>
<dbReference type="Proteomes" id="UP000053328">
    <property type="component" value="Unassembled WGS sequence"/>
</dbReference>
<dbReference type="SUPFAM" id="SSF103473">
    <property type="entry name" value="MFS general substrate transporter"/>
    <property type="match status" value="1"/>
</dbReference>
<protein>
    <recommendedName>
        <fullName evidence="6">Major facilitator superfamily (MFS) profile domain-containing protein</fullName>
    </recommendedName>
</protein>
<evidence type="ECO:0000256" key="1">
    <source>
        <dbReference type="ARBA" id="ARBA00004141"/>
    </source>
</evidence>
<organism evidence="7 8">
    <name type="scientific">Exophiala spinifera</name>
    <dbReference type="NCBI Taxonomy" id="91928"/>
    <lineage>
        <taxon>Eukaryota</taxon>
        <taxon>Fungi</taxon>
        <taxon>Dikarya</taxon>
        <taxon>Ascomycota</taxon>
        <taxon>Pezizomycotina</taxon>
        <taxon>Eurotiomycetes</taxon>
        <taxon>Chaetothyriomycetidae</taxon>
        <taxon>Chaetothyriales</taxon>
        <taxon>Herpotrichiellaceae</taxon>
        <taxon>Exophiala</taxon>
    </lineage>
</organism>
<sequence length="148" mass="16131">MGQGSKNTALRSVGSELAADGVPWYHKRHLLKLNAILIFPWLSAAAYGYDGKPDNPRTANFNIHDPVITKHSSSLGSMMNGLQSLTQLRAYFNDPDPSVLGLMNAIYAIGKYFGLFITAWLNDCYGRRLPMIIGFMLLVVGAAIQGAA</sequence>
<dbReference type="Gene3D" id="1.20.1250.20">
    <property type="entry name" value="MFS general substrate transporter like domains"/>
    <property type="match status" value="1"/>
</dbReference>
<keyword evidence="3 5" id="KW-1133">Transmembrane helix</keyword>
<accession>A0A0D2C2Z3</accession>
<dbReference type="RefSeq" id="XP_016238185.1">
    <property type="nucleotide sequence ID" value="XM_016379508.1"/>
</dbReference>
<reference evidence="7 8" key="1">
    <citation type="submission" date="2015-01" db="EMBL/GenBank/DDBJ databases">
        <title>The Genome Sequence of Exophiala spinifera CBS89968.</title>
        <authorList>
            <consortium name="The Broad Institute Genomics Platform"/>
            <person name="Cuomo C."/>
            <person name="de Hoog S."/>
            <person name="Gorbushina A."/>
            <person name="Stielow B."/>
            <person name="Teixiera M."/>
            <person name="Abouelleil A."/>
            <person name="Chapman S.B."/>
            <person name="Priest M."/>
            <person name="Young S.K."/>
            <person name="Wortman J."/>
            <person name="Nusbaum C."/>
            <person name="Birren B."/>
        </authorList>
    </citation>
    <scope>NUCLEOTIDE SEQUENCE [LARGE SCALE GENOMIC DNA]</scope>
    <source>
        <strain evidence="7 8">CBS 89968</strain>
    </source>
</reference>
<evidence type="ECO:0000259" key="6">
    <source>
        <dbReference type="PROSITE" id="PS50850"/>
    </source>
</evidence>
<feature type="transmembrane region" description="Helical" evidence="5">
    <location>
        <begin position="129"/>
        <end position="147"/>
    </location>
</feature>
<dbReference type="InterPro" id="IPR036259">
    <property type="entry name" value="MFS_trans_sf"/>
</dbReference>
<name>A0A0D2C2Z3_9EURO</name>
<evidence type="ECO:0000256" key="4">
    <source>
        <dbReference type="ARBA" id="ARBA00023136"/>
    </source>
</evidence>
<dbReference type="EMBL" id="KN847494">
    <property type="protein sequence ID" value="KIW17969.1"/>
    <property type="molecule type" value="Genomic_DNA"/>
</dbReference>
<keyword evidence="8" id="KW-1185">Reference proteome</keyword>
<evidence type="ECO:0000256" key="5">
    <source>
        <dbReference type="SAM" id="Phobius"/>
    </source>
</evidence>
<evidence type="ECO:0000313" key="7">
    <source>
        <dbReference type="EMBL" id="KIW17969.1"/>
    </source>
</evidence>
<dbReference type="HOGENOM" id="CLU_1758832_0_0_1"/>
<comment type="subcellular location">
    <subcellularLocation>
        <location evidence="1">Membrane</location>
        <topology evidence="1">Multi-pass membrane protein</topology>
    </subcellularLocation>
</comment>
<evidence type="ECO:0000256" key="2">
    <source>
        <dbReference type="ARBA" id="ARBA00022692"/>
    </source>
</evidence>
<dbReference type="GO" id="GO:0022857">
    <property type="term" value="F:transmembrane transporter activity"/>
    <property type="evidence" value="ECO:0007669"/>
    <property type="project" value="InterPro"/>
</dbReference>
<feature type="transmembrane region" description="Helical" evidence="5">
    <location>
        <begin position="99"/>
        <end position="122"/>
    </location>
</feature>
<dbReference type="AlphaFoldDB" id="A0A0D2C2Z3"/>
<dbReference type="PROSITE" id="PS50850">
    <property type="entry name" value="MFS"/>
    <property type="match status" value="1"/>
</dbReference>
<dbReference type="Pfam" id="PF00083">
    <property type="entry name" value="Sugar_tr"/>
    <property type="match status" value="1"/>
</dbReference>
<gene>
    <name evidence="7" type="ORF">PV08_05164</name>
</gene>
<feature type="domain" description="Major facilitator superfamily (MFS) profile" evidence="6">
    <location>
        <begin position="36"/>
        <end position="148"/>
    </location>
</feature>
<dbReference type="GO" id="GO:0016020">
    <property type="term" value="C:membrane"/>
    <property type="evidence" value="ECO:0007669"/>
    <property type="project" value="UniProtKB-SubCell"/>
</dbReference>